<organism evidence="3 4">
    <name type="scientific">Nocardioides lianchengensis</name>
    <dbReference type="NCBI Taxonomy" id="1045774"/>
    <lineage>
        <taxon>Bacteria</taxon>
        <taxon>Bacillati</taxon>
        <taxon>Actinomycetota</taxon>
        <taxon>Actinomycetes</taxon>
        <taxon>Propionibacteriales</taxon>
        <taxon>Nocardioidaceae</taxon>
        <taxon>Nocardioides</taxon>
    </lineage>
</organism>
<evidence type="ECO:0000256" key="2">
    <source>
        <dbReference type="PIRNR" id="PIRNR026508"/>
    </source>
</evidence>
<dbReference type="EMBL" id="FMZM01000003">
    <property type="protein sequence ID" value="SDC69023.1"/>
    <property type="molecule type" value="Genomic_DNA"/>
</dbReference>
<reference evidence="3 4" key="1">
    <citation type="submission" date="2016-10" db="EMBL/GenBank/DDBJ databases">
        <authorList>
            <person name="de Groot N.N."/>
        </authorList>
    </citation>
    <scope>NUCLEOTIDE SEQUENCE [LARGE SCALE GENOMIC DNA]</scope>
    <source>
        <strain evidence="3 4">CGMCC 4.6858</strain>
    </source>
</reference>
<dbReference type="PANTHER" id="PTHR38432:SF1">
    <property type="entry name" value="TELA-LIKE PROTEIN SAOUHSC_01408"/>
    <property type="match status" value="1"/>
</dbReference>
<dbReference type="Pfam" id="PF05816">
    <property type="entry name" value="TelA"/>
    <property type="match status" value="1"/>
</dbReference>
<protein>
    <submittedName>
        <fullName evidence="3">Uncharacterized conserved protein YaaN involved in tellurite resistance</fullName>
    </submittedName>
</protein>
<dbReference type="Proteomes" id="UP000199034">
    <property type="component" value="Unassembled WGS sequence"/>
</dbReference>
<dbReference type="AlphaFoldDB" id="A0A1G6NMA7"/>
<comment type="similarity">
    <text evidence="1 2">Belongs to the TelA family.</text>
</comment>
<proteinExistence type="inferred from homology"/>
<dbReference type="RefSeq" id="WP_090853031.1">
    <property type="nucleotide sequence ID" value="NZ_FMZM01000003.1"/>
</dbReference>
<gene>
    <name evidence="3" type="ORF">SAMN05421872_103309</name>
</gene>
<accession>A0A1G6NMA7</accession>
<sequence>MSEGQQGEAAVAPLAPPEPVLTLTAPEAPAPVTTTAAPKMAPQVSAEALPELDAKVESFLAALGAAQAGSPEFAAQAESVRTMGDADIRKAAETSNRMLEQPVRALKEGGIAQGSEVGKTLLELRRTVEDLDPSEATGSKKLLGFLPFGDKITDYFRKYQSAQSQLNGILHSLRNGQDELTKDNVALNLEKANLWATMGRLNQYVYVAERLDAKLSARIAELELSDPEAAKALSQDVLFYVRQKHQDLLTQLAVSIQSYLAIDIIIKNNIELIKGVDRASTTTISALRTAVIVAQALGNQKLVLDQISALNTTTSGMIQRTSEMLRENSAAIQEQAASSTIGIEQLQAAFQNIYATMDSIDEFKLKALDSMAQTIGVLGNEVDKSKAYLDRVQAHDARNAAGSLDLSSLPTR</sequence>
<keyword evidence="4" id="KW-1185">Reference proteome</keyword>
<evidence type="ECO:0000313" key="4">
    <source>
        <dbReference type="Proteomes" id="UP000199034"/>
    </source>
</evidence>
<dbReference type="STRING" id="1045774.SAMN05421872_103309"/>
<dbReference type="PANTHER" id="PTHR38432">
    <property type="entry name" value="TELA-LIKE PROTEIN SAOUHSC_01408"/>
    <property type="match status" value="1"/>
</dbReference>
<name>A0A1G6NMA7_9ACTN</name>
<dbReference type="OrthoDB" id="1654346at2"/>
<evidence type="ECO:0000256" key="1">
    <source>
        <dbReference type="ARBA" id="ARBA00005541"/>
    </source>
</evidence>
<dbReference type="InterPro" id="IPR008863">
    <property type="entry name" value="Toxic_anion-R_TelA"/>
</dbReference>
<evidence type="ECO:0000313" key="3">
    <source>
        <dbReference type="EMBL" id="SDC69023.1"/>
    </source>
</evidence>
<dbReference type="PIRSF" id="PIRSF026508">
    <property type="entry name" value="TelA"/>
    <property type="match status" value="1"/>
</dbReference>